<dbReference type="Proteomes" id="UP000006695">
    <property type="component" value="Chromosome"/>
</dbReference>
<evidence type="ECO:0000313" key="2">
    <source>
        <dbReference type="Proteomes" id="UP000006695"/>
    </source>
</evidence>
<dbReference type="STRING" id="351605.Gura_3058"/>
<dbReference type="SUPFAM" id="SSF53335">
    <property type="entry name" value="S-adenosyl-L-methionine-dependent methyltransferases"/>
    <property type="match status" value="1"/>
</dbReference>
<dbReference type="Pfam" id="PF13489">
    <property type="entry name" value="Methyltransf_23"/>
    <property type="match status" value="1"/>
</dbReference>
<gene>
    <name evidence="1" type="ordered locus">Gura_3058</name>
</gene>
<dbReference type="EMBL" id="CP000698">
    <property type="protein sequence ID" value="ABQ27229.1"/>
    <property type="molecule type" value="Genomic_DNA"/>
</dbReference>
<keyword evidence="1" id="KW-0808">Transferase</keyword>
<dbReference type="OrthoDB" id="9815644at2"/>
<dbReference type="HOGENOM" id="CLU_068669_0_1_7"/>
<dbReference type="Gene3D" id="3.40.50.150">
    <property type="entry name" value="Vaccinia Virus protein VP39"/>
    <property type="match status" value="1"/>
</dbReference>
<protein>
    <submittedName>
        <fullName evidence="1">Methyltransferase type 12</fullName>
    </submittedName>
</protein>
<evidence type="ECO:0000313" key="1">
    <source>
        <dbReference type="EMBL" id="ABQ27229.1"/>
    </source>
</evidence>
<keyword evidence="2" id="KW-1185">Reference proteome</keyword>
<dbReference type="AlphaFoldDB" id="A5G611"/>
<sequence>MIDSVHLEDVSCPLGCPKNDEFVLSGRDLLHDLPGTFTIVKCRTCGLMRTNPRPTQETIGFYYPDDYGPYLGTRVQQTGPKQTSGIKKLLKPVVKRLFNFNTEALPPLSPGRLLEVGCASGAFLHRMAGQGWQVEGIEFSDKAALAATRLGYYVHAGPLETAPEPRQPFDLIVGWMVLEHLHDPIGGLQKLCEWAKPGACLALSVPNAGSLEFRLFKEKLYALHLPNHLYHFTPETLRQVLEAGGWALENIHHQRLLSNLLASTGYVLRDRGYTRLGQKLIDFPKRAGKWHFALYPLAWLLSAFGQTGRMTIWARKQA</sequence>
<dbReference type="RefSeq" id="WP_011939896.1">
    <property type="nucleotide sequence ID" value="NC_009483.1"/>
</dbReference>
<dbReference type="GO" id="GO:0008168">
    <property type="term" value="F:methyltransferase activity"/>
    <property type="evidence" value="ECO:0007669"/>
    <property type="project" value="UniProtKB-KW"/>
</dbReference>
<dbReference type="CDD" id="cd02440">
    <property type="entry name" value="AdoMet_MTases"/>
    <property type="match status" value="1"/>
</dbReference>
<dbReference type="GO" id="GO:0032259">
    <property type="term" value="P:methylation"/>
    <property type="evidence" value="ECO:0007669"/>
    <property type="project" value="UniProtKB-KW"/>
</dbReference>
<reference evidence="1 2" key="1">
    <citation type="submission" date="2007-05" db="EMBL/GenBank/DDBJ databases">
        <title>Complete sequence of Geobacter uraniireducens Rf4.</title>
        <authorList>
            <consortium name="US DOE Joint Genome Institute"/>
            <person name="Copeland A."/>
            <person name="Lucas S."/>
            <person name="Lapidus A."/>
            <person name="Barry K."/>
            <person name="Detter J.C."/>
            <person name="Glavina del Rio T."/>
            <person name="Hammon N."/>
            <person name="Israni S."/>
            <person name="Dalin E."/>
            <person name="Tice H."/>
            <person name="Pitluck S."/>
            <person name="Chertkov O."/>
            <person name="Brettin T."/>
            <person name="Bruce D."/>
            <person name="Han C."/>
            <person name="Schmutz J."/>
            <person name="Larimer F."/>
            <person name="Land M."/>
            <person name="Hauser L."/>
            <person name="Kyrpides N."/>
            <person name="Mikhailova N."/>
            <person name="Shelobolina E."/>
            <person name="Aklujkar M."/>
            <person name="Lovley D."/>
            <person name="Richardson P."/>
        </authorList>
    </citation>
    <scope>NUCLEOTIDE SEQUENCE [LARGE SCALE GENOMIC DNA]</scope>
    <source>
        <strain evidence="1 2">Rf4</strain>
    </source>
</reference>
<dbReference type="KEGG" id="gur:Gura_3058"/>
<keyword evidence="1" id="KW-0489">Methyltransferase</keyword>
<name>A5G611_GEOUR</name>
<dbReference type="InterPro" id="IPR029063">
    <property type="entry name" value="SAM-dependent_MTases_sf"/>
</dbReference>
<dbReference type="PANTHER" id="PTHR43861">
    <property type="entry name" value="TRANS-ACONITATE 2-METHYLTRANSFERASE-RELATED"/>
    <property type="match status" value="1"/>
</dbReference>
<organism evidence="1 2">
    <name type="scientific">Geotalea uraniireducens (strain Rf4)</name>
    <name type="common">Geobacter uraniireducens</name>
    <dbReference type="NCBI Taxonomy" id="351605"/>
    <lineage>
        <taxon>Bacteria</taxon>
        <taxon>Pseudomonadati</taxon>
        <taxon>Thermodesulfobacteriota</taxon>
        <taxon>Desulfuromonadia</taxon>
        <taxon>Geobacterales</taxon>
        <taxon>Geobacteraceae</taxon>
        <taxon>Geotalea</taxon>
    </lineage>
</organism>
<proteinExistence type="predicted"/>
<accession>A5G611</accession>